<feature type="transmembrane region" description="Helical" evidence="7">
    <location>
        <begin position="152"/>
        <end position="173"/>
    </location>
</feature>
<feature type="transmembrane region" description="Helical" evidence="7">
    <location>
        <begin position="375"/>
        <end position="395"/>
    </location>
</feature>
<comment type="subcellular location">
    <subcellularLocation>
        <location evidence="1">Cell membrane</location>
        <topology evidence="1">Multi-pass membrane protein</topology>
    </subcellularLocation>
</comment>
<feature type="transmembrane region" description="Helical" evidence="7">
    <location>
        <begin position="220"/>
        <end position="242"/>
    </location>
</feature>
<dbReference type="PANTHER" id="PTHR23513:SF11">
    <property type="entry name" value="STAPHYLOFERRIN A TRANSPORTER"/>
    <property type="match status" value="1"/>
</dbReference>
<dbReference type="PANTHER" id="PTHR23513">
    <property type="entry name" value="INTEGRAL MEMBRANE EFFLUX PROTEIN-RELATED"/>
    <property type="match status" value="1"/>
</dbReference>
<feature type="transmembrane region" description="Helical" evidence="7">
    <location>
        <begin position="254"/>
        <end position="275"/>
    </location>
</feature>
<feature type="transmembrane region" description="Helical" evidence="7">
    <location>
        <begin position="83"/>
        <end position="104"/>
    </location>
</feature>
<dbReference type="AlphaFoldDB" id="A0A2T0SP13"/>
<dbReference type="Proteomes" id="UP000239494">
    <property type="component" value="Unassembled WGS sequence"/>
</dbReference>
<evidence type="ECO:0000313" key="9">
    <source>
        <dbReference type="Proteomes" id="UP000239494"/>
    </source>
</evidence>
<keyword evidence="2" id="KW-0813">Transport</keyword>
<keyword evidence="6 7" id="KW-0472">Membrane</keyword>
<dbReference type="EMBL" id="PVTF01000014">
    <property type="protein sequence ID" value="PRY35148.1"/>
    <property type="molecule type" value="Genomic_DNA"/>
</dbReference>
<keyword evidence="3" id="KW-1003">Cell membrane</keyword>
<evidence type="ECO:0000256" key="7">
    <source>
        <dbReference type="SAM" id="Phobius"/>
    </source>
</evidence>
<dbReference type="OrthoDB" id="4528313at2"/>
<feature type="transmembrane region" description="Helical" evidence="7">
    <location>
        <begin position="349"/>
        <end position="369"/>
    </location>
</feature>
<gene>
    <name evidence="8" type="ORF">CLV43_11466</name>
</gene>
<proteinExistence type="predicted"/>
<evidence type="ECO:0000256" key="5">
    <source>
        <dbReference type="ARBA" id="ARBA00022989"/>
    </source>
</evidence>
<comment type="caution">
    <text evidence="8">The sequence shown here is derived from an EMBL/GenBank/DDBJ whole genome shotgun (WGS) entry which is preliminary data.</text>
</comment>
<feature type="transmembrane region" description="Helical" evidence="7">
    <location>
        <begin position="20"/>
        <end position="44"/>
    </location>
</feature>
<name>A0A2T0SP13_9PSEU</name>
<sequence length="401" mass="41314">MPTTQAGNPLRRPAFRWFFLGRSVSLLGGSMTSVALAFAVLQASGRAGDLAVVLAAATVPLVLFVLVGGSVADRFSKGRLLTLSNLGAGVTQGAVAVVLLAGAYDLRLVVVLEFLNGTLTAFTTPALRGVLPELVGLDEVQRANSLLSAVRYGARILGPPVAGLLVVAAGGGWAIAVDALSFVLAGLCMARLDLPAKVARGQSLLRDMRDGWQEFRATTWVWSIVAVFSLANMVAVGVWAVLGPTIALRTVGQSSWGLVLGVEALGVLVMAAAMYRLVLPRLMLAGQLAIVVGGLPMVVLGLGAGVPWLAGAAFAAGLGSGLFGIAWETSLQEHVPAHLLSRITSYDDFGSYVAIPIGQLGVVPLALVFGDTRVALVGGVVFSVLVLLPLASASVRGLRHG</sequence>
<accession>A0A2T0SP13</accession>
<evidence type="ECO:0000256" key="2">
    <source>
        <dbReference type="ARBA" id="ARBA00022448"/>
    </source>
</evidence>
<dbReference type="InterPro" id="IPR010290">
    <property type="entry name" value="TM_effector"/>
</dbReference>
<protein>
    <submittedName>
        <fullName evidence="8">Transmembrane secretion effector</fullName>
    </submittedName>
</protein>
<dbReference type="GO" id="GO:0005886">
    <property type="term" value="C:plasma membrane"/>
    <property type="evidence" value="ECO:0007669"/>
    <property type="project" value="UniProtKB-SubCell"/>
</dbReference>
<dbReference type="SUPFAM" id="SSF103473">
    <property type="entry name" value="MFS general substrate transporter"/>
    <property type="match status" value="1"/>
</dbReference>
<dbReference type="InterPro" id="IPR036259">
    <property type="entry name" value="MFS_trans_sf"/>
</dbReference>
<evidence type="ECO:0000256" key="3">
    <source>
        <dbReference type="ARBA" id="ARBA00022475"/>
    </source>
</evidence>
<keyword evidence="5 7" id="KW-1133">Transmembrane helix</keyword>
<dbReference type="Gene3D" id="1.20.1250.20">
    <property type="entry name" value="MFS general substrate transporter like domains"/>
    <property type="match status" value="1"/>
</dbReference>
<reference evidence="8 9" key="1">
    <citation type="submission" date="2018-03" db="EMBL/GenBank/DDBJ databases">
        <title>Genomic Encyclopedia of Archaeal and Bacterial Type Strains, Phase II (KMG-II): from individual species to whole genera.</title>
        <authorList>
            <person name="Goeker M."/>
        </authorList>
    </citation>
    <scope>NUCLEOTIDE SEQUENCE [LARGE SCALE GENOMIC DNA]</scope>
    <source>
        <strain evidence="8 9">DSM 44720</strain>
    </source>
</reference>
<evidence type="ECO:0000256" key="4">
    <source>
        <dbReference type="ARBA" id="ARBA00022692"/>
    </source>
</evidence>
<keyword evidence="9" id="KW-1185">Reference proteome</keyword>
<dbReference type="Pfam" id="PF05977">
    <property type="entry name" value="MFS_3"/>
    <property type="match status" value="1"/>
</dbReference>
<feature type="transmembrane region" description="Helical" evidence="7">
    <location>
        <begin position="50"/>
        <end position="71"/>
    </location>
</feature>
<feature type="transmembrane region" description="Helical" evidence="7">
    <location>
        <begin position="282"/>
        <end position="302"/>
    </location>
</feature>
<evidence type="ECO:0000256" key="6">
    <source>
        <dbReference type="ARBA" id="ARBA00023136"/>
    </source>
</evidence>
<dbReference type="RefSeq" id="WP_106193593.1">
    <property type="nucleotide sequence ID" value="NZ_PVTF01000014.1"/>
</dbReference>
<keyword evidence="4 7" id="KW-0812">Transmembrane</keyword>
<organism evidence="8 9">
    <name type="scientific">Umezawaea tangerina</name>
    <dbReference type="NCBI Taxonomy" id="84725"/>
    <lineage>
        <taxon>Bacteria</taxon>
        <taxon>Bacillati</taxon>
        <taxon>Actinomycetota</taxon>
        <taxon>Actinomycetes</taxon>
        <taxon>Pseudonocardiales</taxon>
        <taxon>Pseudonocardiaceae</taxon>
        <taxon>Umezawaea</taxon>
    </lineage>
</organism>
<evidence type="ECO:0000313" key="8">
    <source>
        <dbReference type="EMBL" id="PRY35148.1"/>
    </source>
</evidence>
<dbReference type="CDD" id="cd06173">
    <property type="entry name" value="MFS_MefA_like"/>
    <property type="match status" value="1"/>
</dbReference>
<evidence type="ECO:0000256" key="1">
    <source>
        <dbReference type="ARBA" id="ARBA00004651"/>
    </source>
</evidence>